<keyword evidence="2" id="KW-1185">Reference proteome</keyword>
<evidence type="ECO:0000313" key="2">
    <source>
        <dbReference type="Proteomes" id="UP000003781"/>
    </source>
</evidence>
<proteinExistence type="predicted"/>
<reference evidence="1 2" key="1">
    <citation type="submission" date="2007-03" db="EMBL/GenBank/DDBJ databases">
        <authorList>
            <person name="Stal L."/>
            <person name="Ferriera S."/>
            <person name="Johnson J."/>
            <person name="Kravitz S."/>
            <person name="Beeson K."/>
            <person name="Sutton G."/>
            <person name="Rogers Y.-H."/>
            <person name="Friedman R."/>
            <person name="Frazier M."/>
            <person name="Venter J.C."/>
        </authorList>
    </citation>
    <scope>NUCLEOTIDE SEQUENCE [LARGE SCALE GENOMIC DNA]</scope>
    <source>
        <strain evidence="1 2">CCY0110</strain>
    </source>
</reference>
<dbReference type="EMBL" id="AAXW01000002">
    <property type="protein sequence ID" value="EAZ93284.1"/>
    <property type="molecule type" value="Genomic_DNA"/>
</dbReference>
<name>A3IHK2_9CHRO</name>
<sequence length="23" mass="2839">MNLLVWREFYLYTLHGDDQLKSP</sequence>
<dbReference type="Proteomes" id="UP000003781">
    <property type="component" value="Unassembled WGS sequence"/>
</dbReference>
<gene>
    <name evidence="1" type="ORF">CY0110_15852</name>
</gene>
<organism evidence="1 2">
    <name type="scientific">Crocosphaera chwakensis CCY0110</name>
    <dbReference type="NCBI Taxonomy" id="391612"/>
    <lineage>
        <taxon>Bacteria</taxon>
        <taxon>Bacillati</taxon>
        <taxon>Cyanobacteriota</taxon>
        <taxon>Cyanophyceae</taxon>
        <taxon>Oscillatoriophycideae</taxon>
        <taxon>Chroococcales</taxon>
        <taxon>Aphanothecaceae</taxon>
        <taxon>Crocosphaera</taxon>
        <taxon>Crocosphaera chwakensis</taxon>
    </lineage>
</organism>
<accession>A3IHK2</accession>
<comment type="caution">
    <text evidence="1">The sequence shown here is derived from an EMBL/GenBank/DDBJ whole genome shotgun (WGS) entry which is preliminary data.</text>
</comment>
<dbReference type="AlphaFoldDB" id="A3IHK2"/>
<evidence type="ECO:0000313" key="1">
    <source>
        <dbReference type="EMBL" id="EAZ93284.1"/>
    </source>
</evidence>
<protein>
    <submittedName>
        <fullName evidence="1">Uncharacterized protein</fullName>
    </submittedName>
</protein>